<proteinExistence type="predicted"/>
<feature type="region of interest" description="Disordered" evidence="1">
    <location>
        <begin position="44"/>
        <end position="70"/>
    </location>
</feature>
<sequence length="263" mass="29764">MVVTLVRNLSQVQERKKPCCLRLPLLRPPGAHRVTDQAATGISMRAGARSPRTRVGRRSTNSTSASDFYSPMPHVKTCPLQWGAEKTTWRSTHSEWRRGWEVQEAEASVLHLSLTQDLADLLNGHTLRLRQEEVHETVITMIHPPKKKKSHTFIWHIIRDTSMGSIHAMGLHDQLYPDSHHVRTDEDEQCCSVALCHHTALVAELRDHDDSDQELGDQHLEAADDEERAPGKPVHHEHEHTIIKAFDMLVASLVYEVSSCSEA</sequence>
<gene>
    <name evidence="2" type="ORF">HU200_005922</name>
</gene>
<reference evidence="2" key="1">
    <citation type="submission" date="2020-07" db="EMBL/GenBank/DDBJ databases">
        <title>Genome sequence and genetic diversity analysis of an under-domesticated orphan crop, white fonio (Digitaria exilis).</title>
        <authorList>
            <person name="Bennetzen J.L."/>
            <person name="Chen S."/>
            <person name="Ma X."/>
            <person name="Wang X."/>
            <person name="Yssel A.E.J."/>
            <person name="Chaluvadi S.R."/>
            <person name="Johnson M."/>
            <person name="Gangashetty P."/>
            <person name="Hamidou F."/>
            <person name="Sanogo M.D."/>
            <person name="Zwaenepoel A."/>
            <person name="Wallace J."/>
            <person name="Van De Peer Y."/>
            <person name="Van Deynze A."/>
        </authorList>
    </citation>
    <scope>NUCLEOTIDE SEQUENCE</scope>
    <source>
        <tissue evidence="2">Leaves</tissue>
    </source>
</reference>
<dbReference type="AlphaFoldDB" id="A0A835FQ76"/>
<dbReference type="EMBL" id="JACEFO010000417">
    <property type="protein sequence ID" value="KAF8772286.1"/>
    <property type="molecule type" value="Genomic_DNA"/>
</dbReference>
<name>A0A835FQ76_9POAL</name>
<feature type="compositionally biased region" description="Polar residues" evidence="1">
    <location>
        <begin position="58"/>
        <end position="67"/>
    </location>
</feature>
<dbReference type="Proteomes" id="UP000636709">
    <property type="component" value="Unassembled WGS sequence"/>
</dbReference>
<comment type="caution">
    <text evidence="2">The sequence shown here is derived from an EMBL/GenBank/DDBJ whole genome shotgun (WGS) entry which is preliminary data.</text>
</comment>
<keyword evidence="3" id="KW-1185">Reference proteome</keyword>
<evidence type="ECO:0000313" key="2">
    <source>
        <dbReference type="EMBL" id="KAF8772286.1"/>
    </source>
</evidence>
<evidence type="ECO:0000313" key="3">
    <source>
        <dbReference type="Proteomes" id="UP000636709"/>
    </source>
</evidence>
<accession>A0A835FQ76</accession>
<protein>
    <submittedName>
        <fullName evidence="2">Uncharacterized protein</fullName>
    </submittedName>
</protein>
<organism evidence="2 3">
    <name type="scientific">Digitaria exilis</name>
    <dbReference type="NCBI Taxonomy" id="1010633"/>
    <lineage>
        <taxon>Eukaryota</taxon>
        <taxon>Viridiplantae</taxon>
        <taxon>Streptophyta</taxon>
        <taxon>Embryophyta</taxon>
        <taxon>Tracheophyta</taxon>
        <taxon>Spermatophyta</taxon>
        <taxon>Magnoliopsida</taxon>
        <taxon>Liliopsida</taxon>
        <taxon>Poales</taxon>
        <taxon>Poaceae</taxon>
        <taxon>PACMAD clade</taxon>
        <taxon>Panicoideae</taxon>
        <taxon>Panicodae</taxon>
        <taxon>Paniceae</taxon>
        <taxon>Anthephorinae</taxon>
        <taxon>Digitaria</taxon>
    </lineage>
</organism>
<evidence type="ECO:0000256" key="1">
    <source>
        <dbReference type="SAM" id="MobiDB-lite"/>
    </source>
</evidence>